<name>A0A7X0G428_9ACTN</name>
<dbReference type="RefSeq" id="WP_185030215.1">
    <property type="nucleotide sequence ID" value="NZ_JACHMQ010000001.1"/>
</dbReference>
<accession>A0A7X0G428</accession>
<gene>
    <name evidence="2" type="ORF">BKA00_005778</name>
</gene>
<keyword evidence="3" id="KW-1185">Reference proteome</keyword>
<feature type="region of interest" description="Disordered" evidence="1">
    <location>
        <begin position="98"/>
        <end position="175"/>
    </location>
</feature>
<organism evidence="2 3">
    <name type="scientific">Actinomadura coerulea</name>
    <dbReference type="NCBI Taxonomy" id="46159"/>
    <lineage>
        <taxon>Bacteria</taxon>
        <taxon>Bacillati</taxon>
        <taxon>Actinomycetota</taxon>
        <taxon>Actinomycetes</taxon>
        <taxon>Streptosporangiales</taxon>
        <taxon>Thermomonosporaceae</taxon>
        <taxon>Actinomadura</taxon>
    </lineage>
</organism>
<sequence>MRLIERMKRAVTGKANRVPTMTGTVNIAGLDKAAVLAALVNGTEPLGRGASDPNASKTMSVEDARRLITQVGLNFRTFYAWGRPIKVDLSGDTFEPGAYDRDSRSRPSSWFGTFAGRPASLPGSPGARRTRGTLFSSGRSVLPRGAVLPERSRAGAQRGQREPLGRAACHQRVPS</sequence>
<dbReference type="EMBL" id="JACHMQ010000001">
    <property type="protein sequence ID" value="MBB6398864.1"/>
    <property type="molecule type" value="Genomic_DNA"/>
</dbReference>
<dbReference type="AlphaFoldDB" id="A0A7X0G428"/>
<protein>
    <submittedName>
        <fullName evidence="2">Uncharacterized protein</fullName>
    </submittedName>
</protein>
<comment type="caution">
    <text evidence="2">The sequence shown here is derived from an EMBL/GenBank/DDBJ whole genome shotgun (WGS) entry which is preliminary data.</text>
</comment>
<reference evidence="2 3" key="1">
    <citation type="submission" date="2020-08" db="EMBL/GenBank/DDBJ databases">
        <title>Sequencing the genomes of 1000 actinobacteria strains.</title>
        <authorList>
            <person name="Klenk H.-P."/>
        </authorList>
    </citation>
    <scope>NUCLEOTIDE SEQUENCE [LARGE SCALE GENOMIC DNA]</scope>
    <source>
        <strain evidence="2 3">DSM 43675</strain>
    </source>
</reference>
<evidence type="ECO:0000313" key="2">
    <source>
        <dbReference type="EMBL" id="MBB6398864.1"/>
    </source>
</evidence>
<proteinExistence type="predicted"/>
<evidence type="ECO:0000313" key="3">
    <source>
        <dbReference type="Proteomes" id="UP000546324"/>
    </source>
</evidence>
<evidence type="ECO:0000256" key="1">
    <source>
        <dbReference type="SAM" id="MobiDB-lite"/>
    </source>
</evidence>
<dbReference type="Proteomes" id="UP000546324">
    <property type="component" value="Unassembled WGS sequence"/>
</dbReference>